<evidence type="ECO:0000256" key="4">
    <source>
        <dbReference type="ARBA" id="ARBA00022827"/>
    </source>
</evidence>
<proteinExistence type="inferred from homology"/>
<feature type="non-terminal residue" evidence="7">
    <location>
        <position position="1056"/>
    </location>
</feature>
<keyword evidence="3" id="KW-0285">Flavoprotein</keyword>
<feature type="domain" description="Glucose-methanol-choline oxidoreductase N-terminal" evidence="5">
    <location>
        <begin position="548"/>
        <end position="771"/>
    </location>
</feature>
<keyword evidence="4" id="KW-0274">FAD</keyword>
<evidence type="ECO:0000313" key="7">
    <source>
        <dbReference type="EMBL" id="CAD7627648.1"/>
    </source>
</evidence>
<dbReference type="Pfam" id="PF05199">
    <property type="entry name" value="GMC_oxred_C"/>
    <property type="match status" value="2"/>
</dbReference>
<dbReference type="EMBL" id="OC859494">
    <property type="protein sequence ID" value="CAD7627648.1"/>
    <property type="molecule type" value="Genomic_DNA"/>
</dbReference>
<evidence type="ECO:0000256" key="3">
    <source>
        <dbReference type="ARBA" id="ARBA00022630"/>
    </source>
</evidence>
<accession>A0A7R9KSY6</accession>
<dbReference type="SUPFAM" id="SSF54373">
    <property type="entry name" value="FAD-linked reductases, C-terminal domain"/>
    <property type="match status" value="2"/>
</dbReference>
<protein>
    <recommendedName>
        <fullName evidence="9">Glucose dehydrogenase</fullName>
    </recommendedName>
</protein>
<dbReference type="PANTHER" id="PTHR11552:SF147">
    <property type="entry name" value="CHOLINE DEHYDROGENASE, MITOCHONDRIAL"/>
    <property type="match status" value="1"/>
</dbReference>
<dbReference type="InterPro" id="IPR012132">
    <property type="entry name" value="GMC_OxRdtase"/>
</dbReference>
<dbReference type="PANTHER" id="PTHR11552">
    <property type="entry name" value="GLUCOSE-METHANOL-CHOLINE GMC OXIDOREDUCTASE"/>
    <property type="match status" value="1"/>
</dbReference>
<dbReference type="Gene3D" id="3.30.560.10">
    <property type="entry name" value="Glucose Oxidase, domain 3"/>
    <property type="match status" value="2"/>
</dbReference>
<dbReference type="GO" id="GO:0050660">
    <property type="term" value="F:flavin adenine dinucleotide binding"/>
    <property type="evidence" value="ECO:0007669"/>
    <property type="project" value="InterPro"/>
</dbReference>
<dbReference type="Pfam" id="PF00732">
    <property type="entry name" value="GMC_oxred_N"/>
    <property type="match status" value="2"/>
</dbReference>
<dbReference type="Gene3D" id="3.50.50.60">
    <property type="entry name" value="FAD/NAD(P)-binding domain"/>
    <property type="match status" value="2"/>
</dbReference>
<dbReference type="AlphaFoldDB" id="A0A7R9KSY6"/>
<evidence type="ECO:0000313" key="8">
    <source>
        <dbReference type="Proteomes" id="UP000759131"/>
    </source>
</evidence>
<dbReference type="GO" id="GO:0016614">
    <property type="term" value="F:oxidoreductase activity, acting on CH-OH group of donors"/>
    <property type="evidence" value="ECO:0007669"/>
    <property type="project" value="InterPro"/>
</dbReference>
<dbReference type="InterPro" id="IPR036188">
    <property type="entry name" value="FAD/NAD-bd_sf"/>
</dbReference>
<evidence type="ECO:0000256" key="1">
    <source>
        <dbReference type="ARBA" id="ARBA00001974"/>
    </source>
</evidence>
<dbReference type="OrthoDB" id="269227at2759"/>
<dbReference type="EMBL" id="CAJPIZ010004919">
    <property type="protein sequence ID" value="CAG2108078.1"/>
    <property type="molecule type" value="Genomic_DNA"/>
</dbReference>
<feature type="domain" description="Glucose-methanol-choline oxidoreductase C-terminal" evidence="6">
    <location>
        <begin position="879"/>
        <end position="1023"/>
    </location>
</feature>
<sequence length="1056" mass="118864">TINGLIHVLGNRLDYDEWVHKYGAHGWGYADVLPYFRKLENNTDHRLVAQNPGYHGTTGPISIVSDPNPAPLLVRFQKVYNDLGYETLDINGAKQLGTAFTQMTVKDGYRCGTGNGYLSPNKHPSNLKVLTQAFVTRIRFAHKDGEISATGVEFIRRDTKFKVNANIEVILSAGVFNSPQILMLSGVGPKSHLQSHGIPVVKDLPVGNNLQDHPKVVFQTVIKDQDAQPRDPELVIPQLYEFASKRRGPLASYSCLYTFFNTKSNAITQWPNIVLADFVQKMKNNLTEICAKYGERMDEWKQYYRPYLGKYYLRTDANLRKPRSFGTVRLASADPFAKPLIDPNFFDVQQDFNDLVEAAKFTLYLLQESPIAKYIEFNHNPIPGCSLCPDRPMYACDSYVRCYIRLNGEKELHPVGTCRMGAVERPDVVVDPTLKVKGVCRLRVCDASVMPTVMNGNSNTPSIMVGEKCADLIKKDLYSKKVMSSGDDDLKTPLKRLDMNFKKHVFVTDLPALAIPLWKDIPLFDWDYKTVPQKYGLALKEPGVFGERRGKVIGGTSTINGLIHVLGNRLDYDEWVHKYGAHGWGYADVLPYFRKLENNTDHRLVAQNPGYHGTTGPISIVSDPNPAPLLVRFQKVYNDLGYETLDINGAKQLGTAFTQMTVKDGYRCGTGNGYLSPNKHPSNLKVLTQAFVTRIRFAHKDGEISATGVEFIRRDTKFKVNANIEVILSAGVFNSPQILMLSGVGPKSHLQSHGIPVVKDLPVGNNLQDHPKVVFQTVIKDQDAQPRDPELVIPQLYEFASKRRGPLASYSCLYTFFNTKSNAITQWPNIVLADFVQKMKNNLTEICAKYGERMDEWKQYYRPYLGKYYLRTDANLRKPRSFGTVRLASADPFAKPLIDPNFFDVQQDFNDLVEAAKFTLYLLQESPIAKYIEFNHNPIPGCSLCPDRPMYACDSYVRCYIRLNGEKELHPVGTCRMGAVERPDVVVDPTLKVKGVCRLRVCDASVMPTVMNGNSNTPSIMVGEKCADLIKKDLYSKKVMSSGDDDLKTPLKRLVF</sequence>
<feature type="domain" description="Glucose-methanol-choline oxidoreductase C-terminal" evidence="6">
    <location>
        <begin position="322"/>
        <end position="466"/>
    </location>
</feature>
<comment type="cofactor">
    <cofactor evidence="1">
        <name>FAD</name>
        <dbReference type="ChEBI" id="CHEBI:57692"/>
    </cofactor>
</comment>
<keyword evidence="8" id="KW-1185">Reference proteome</keyword>
<evidence type="ECO:0008006" key="9">
    <source>
        <dbReference type="Google" id="ProtNLM"/>
    </source>
</evidence>
<dbReference type="SUPFAM" id="SSF51905">
    <property type="entry name" value="FAD/NAD(P)-binding domain"/>
    <property type="match status" value="2"/>
</dbReference>
<evidence type="ECO:0000259" key="6">
    <source>
        <dbReference type="Pfam" id="PF05199"/>
    </source>
</evidence>
<dbReference type="InterPro" id="IPR000172">
    <property type="entry name" value="GMC_OxRdtase_N"/>
</dbReference>
<dbReference type="InterPro" id="IPR007867">
    <property type="entry name" value="GMC_OxRtase_C"/>
</dbReference>
<evidence type="ECO:0000259" key="5">
    <source>
        <dbReference type="Pfam" id="PF00732"/>
    </source>
</evidence>
<organism evidence="7">
    <name type="scientific">Medioppia subpectinata</name>
    <dbReference type="NCBI Taxonomy" id="1979941"/>
    <lineage>
        <taxon>Eukaryota</taxon>
        <taxon>Metazoa</taxon>
        <taxon>Ecdysozoa</taxon>
        <taxon>Arthropoda</taxon>
        <taxon>Chelicerata</taxon>
        <taxon>Arachnida</taxon>
        <taxon>Acari</taxon>
        <taxon>Acariformes</taxon>
        <taxon>Sarcoptiformes</taxon>
        <taxon>Oribatida</taxon>
        <taxon>Brachypylina</taxon>
        <taxon>Oppioidea</taxon>
        <taxon>Oppiidae</taxon>
        <taxon>Medioppia</taxon>
    </lineage>
</organism>
<gene>
    <name evidence="7" type="ORF">OSB1V03_LOCUS8073</name>
</gene>
<evidence type="ECO:0000256" key="2">
    <source>
        <dbReference type="ARBA" id="ARBA00010790"/>
    </source>
</evidence>
<feature type="domain" description="Glucose-methanol-choline oxidoreductase N-terminal" evidence="5">
    <location>
        <begin position="1"/>
        <end position="214"/>
    </location>
</feature>
<dbReference type="Proteomes" id="UP000759131">
    <property type="component" value="Unassembled WGS sequence"/>
</dbReference>
<name>A0A7R9KSY6_9ACAR</name>
<reference evidence="7" key="1">
    <citation type="submission" date="2020-11" db="EMBL/GenBank/DDBJ databases">
        <authorList>
            <person name="Tran Van P."/>
        </authorList>
    </citation>
    <scope>NUCLEOTIDE SEQUENCE</scope>
</reference>
<comment type="similarity">
    <text evidence="2">Belongs to the GMC oxidoreductase family.</text>
</comment>